<dbReference type="GeneID" id="43605191"/>
<reference evidence="3 4" key="1">
    <citation type="submission" date="2012-08" db="EMBL/GenBank/DDBJ databases">
        <authorList>
            <person name="Gan P.H.P."/>
            <person name="Ikeda K."/>
            <person name="Irieda H."/>
            <person name="Narusaka M."/>
            <person name="O'Connell R.J."/>
            <person name="Narusaka Y."/>
            <person name="Takano Y."/>
            <person name="Kubo Y."/>
            <person name="Shirasu K."/>
        </authorList>
    </citation>
    <scope>NUCLEOTIDE SEQUENCE [LARGE SCALE GENOMIC DNA]</scope>
    <source>
        <strain evidence="3 4">Nara gc5</strain>
    </source>
</reference>
<accession>A0A7J6J769</accession>
<evidence type="ECO:0000313" key="3">
    <source>
        <dbReference type="EMBL" id="KAF4484963.1"/>
    </source>
</evidence>
<reference evidence="3 4" key="2">
    <citation type="submission" date="2020-04" db="EMBL/GenBank/DDBJ databases">
        <title>Genome sequencing and assembly of multiple isolates from the Colletotrichum gloeosporioides species complex.</title>
        <authorList>
            <person name="Gan P."/>
            <person name="Shirasu K."/>
        </authorList>
    </citation>
    <scope>NUCLEOTIDE SEQUENCE [LARGE SCALE GENOMIC DNA]</scope>
    <source>
        <strain evidence="3 4">Nara gc5</strain>
    </source>
</reference>
<dbReference type="Proteomes" id="UP000011096">
    <property type="component" value="Unassembled WGS sequence"/>
</dbReference>
<evidence type="ECO:0000259" key="2">
    <source>
        <dbReference type="Pfam" id="PF06985"/>
    </source>
</evidence>
<feature type="domain" description="Heterokaryon incompatibility" evidence="2">
    <location>
        <begin position="22"/>
        <end position="91"/>
    </location>
</feature>
<evidence type="ECO:0000256" key="1">
    <source>
        <dbReference type="SAM" id="MobiDB-lite"/>
    </source>
</evidence>
<feature type="region of interest" description="Disordered" evidence="1">
    <location>
        <begin position="458"/>
        <end position="480"/>
    </location>
</feature>
<protein>
    <submittedName>
        <fullName evidence="3">Vegetative incompatibility protein HET-E-1</fullName>
    </submittedName>
</protein>
<gene>
    <name evidence="3" type="ORF">CGGC5_v007938</name>
</gene>
<dbReference type="Pfam" id="PF06985">
    <property type="entry name" value="HET"/>
    <property type="match status" value="1"/>
</dbReference>
<dbReference type="PANTHER" id="PTHR10622:SF12">
    <property type="entry name" value="HET DOMAIN-CONTAINING PROTEIN"/>
    <property type="match status" value="1"/>
</dbReference>
<organism evidence="3 4">
    <name type="scientific">Colletotrichum fructicola (strain Nara gc5)</name>
    <name type="common">Anthracnose fungus</name>
    <name type="synonym">Colletotrichum gloeosporioides (strain Nara gc5)</name>
    <dbReference type="NCBI Taxonomy" id="1213859"/>
    <lineage>
        <taxon>Eukaryota</taxon>
        <taxon>Fungi</taxon>
        <taxon>Dikarya</taxon>
        <taxon>Ascomycota</taxon>
        <taxon>Pezizomycotina</taxon>
        <taxon>Sordariomycetes</taxon>
        <taxon>Hypocreomycetidae</taxon>
        <taxon>Glomerellales</taxon>
        <taxon>Glomerellaceae</taxon>
        <taxon>Colletotrichum</taxon>
        <taxon>Colletotrichum gloeosporioides species complex</taxon>
    </lineage>
</organism>
<keyword evidence="4" id="KW-1185">Reference proteome</keyword>
<evidence type="ECO:0000313" key="4">
    <source>
        <dbReference type="Proteomes" id="UP000011096"/>
    </source>
</evidence>
<dbReference type="AlphaFoldDB" id="A0A7J6J769"/>
<feature type="compositionally biased region" description="Polar residues" evidence="1">
    <location>
        <begin position="341"/>
        <end position="354"/>
    </location>
</feature>
<dbReference type="PANTHER" id="PTHR10622">
    <property type="entry name" value="HET DOMAIN-CONTAINING PROTEIN"/>
    <property type="match status" value="1"/>
</dbReference>
<dbReference type="EMBL" id="ANPB02000004">
    <property type="protein sequence ID" value="KAF4484963.1"/>
    <property type="molecule type" value="Genomic_DNA"/>
</dbReference>
<proteinExistence type="predicted"/>
<name>A0A7J6J769_COLFN</name>
<comment type="caution">
    <text evidence="3">The sequence shown here is derived from an EMBL/GenBank/DDBJ whole genome shotgun (WGS) entry which is preliminary data.</text>
</comment>
<dbReference type="InParanoid" id="A0A7J6J769"/>
<sequence length="480" mass="54276">MWLLDTQTLKLQEIVDPSTVNYAILSHTWEHDEVSFQDISDLDSARKKAGFSKISKTCELARQRSIPYAWVDTCCIDKSSSAELSEAINSMFQWQEFRGILSRSPEEFVGGPKLHRNTNDEDVCDFSLANKGVRIDTTFRKGKNGIYVMNLGLSDSETGADVCISLVRTADGFVRSHPWSLFCDIDDAFPKNQAFTAYVRKDVDIDEESWIKRRLHRSFHVNITLPPSLEVDFINPHPRQFWDEFFSTFIRPNPLESFGASVDISIKGGDGGPDVRYPLRLTLTWSKSSNRVHAVIHSTEHPIEKHAQAPKFETLGRRMVLGRLRDEIPSFKKDDSFGKPTVSTENRVNSMSENTRSHTNKVYFVDEESNDQLQDSEAKSARVTTFEISLETCSDFLFTEYYILVTGQVRIMDLATVLGTNQVRNLLALGVREWDPYLLDLHYHSDFSEESAFEASAVNSPSSPAAEGLSAECPLAPTET</sequence>
<dbReference type="OrthoDB" id="20872at2759"/>
<dbReference type="RefSeq" id="XP_066008808.1">
    <property type="nucleotide sequence ID" value="XM_066151934.1"/>
</dbReference>
<dbReference type="InterPro" id="IPR010730">
    <property type="entry name" value="HET"/>
</dbReference>
<feature type="region of interest" description="Disordered" evidence="1">
    <location>
        <begin position="335"/>
        <end position="355"/>
    </location>
</feature>